<comment type="caution">
    <text evidence="3">The sequence shown here is derived from an EMBL/GenBank/DDBJ whole genome shotgun (WGS) entry which is preliminary data.</text>
</comment>
<evidence type="ECO:0000313" key="3">
    <source>
        <dbReference type="EMBL" id="KAF2073743.1"/>
    </source>
</evidence>
<accession>A0A8J4PSJ5</accession>
<dbReference type="FunFam" id="1.10.8.270:FF:000044">
    <property type="entry name" value="TBC Kinase homolog"/>
    <property type="match status" value="1"/>
</dbReference>
<evidence type="ECO:0000259" key="2">
    <source>
        <dbReference type="PROSITE" id="PS50086"/>
    </source>
</evidence>
<sequence>MSNSNSSNSSNSNPHHHTYKKFGIEICIEYQKQQQQQQERTVSINSKGYKLSIHPFFFKNKLSIQLPSTLTPGSNSPKSSTANADQQKYISSYVDDAGIAKPLNQSIFDIFSRSKFLSTLVHENLVEFIAAEPSKKHHDQILLVSEDYSNSLLKVLQRQAKTSISIPSNTISSYAYQILKALTYLHSNNLTHRNLSIENIKFNEKNEIKLTNYGLYFLSDEGENVSFPIGNLLYLSPESILKESKGSSNPKADVWALGCILLHICLGYCIWDDNDPNIVTNRILYLFGFNNTCQTFNTETLEFQEIDPPEHEFADSQYSRANIDSFLLSIKSKIQNDNLFEIISHCLTPNPLDRPSSSTLLDHPHFDQFKLNDAYKPDWIVKPSVIKSMDLPDNLTDIVYEKETRNIVKDYDVFSGLEVYYLWKLMGGNIEKELISKGFAKPSPSVHKLPLFVPVKSSLIQSGTSNTQPIIKSNNSILYNNEVCIVDIDNLFVKFKSAFKSNDILKSLEDYQAGYLLNQSKKDGNATYKASSLKNNVEYQMVLIKEFHRLLYEYQFGDPTLSQPKIFRLAKSFIPPVLRGDLWSAILGVNDKEAAQLYYSINLDQKGPNDKQFELDIPRCHQYHPLLSSKQGHSQLFRILKAWSLLNIEKGCYWQGLDNVASPFLVHHFYNESKAFASVKAFVDKYLKILYVPNNMASLSEIMLTYQQLLSYHDPELSTHLLNIQLEPDLYAIPWFITVFAHLLSLDKIDILWDTILLCPSSLPYFIAVSMISQFKSHILKMNFEDGIKIISMIPSVDVEKCIQDALFKFNNTPLSTTVNKYISNADGDLWWMQEKPMDARKKELFPRIGIHDLINSNNSNNTDNNGQPLPVKIIDIRSPSFYQQCHYPNSINMNPKGSKTPTQMESIRGHPIVVIAPPSDIEGIDFCNQLVKWKLPYVSLLNGGMDALQHGASTLLIYKNQDDSTKQ</sequence>
<evidence type="ECO:0000313" key="4">
    <source>
        <dbReference type="Proteomes" id="UP000695562"/>
    </source>
</evidence>
<evidence type="ECO:0000259" key="1">
    <source>
        <dbReference type="PROSITE" id="PS50011"/>
    </source>
</evidence>
<dbReference type="PROSITE" id="PS50086">
    <property type="entry name" value="TBC_RABGAP"/>
    <property type="match status" value="1"/>
</dbReference>
<dbReference type="InterPro" id="IPR035969">
    <property type="entry name" value="Rab-GAP_TBC_sf"/>
</dbReference>
<organism evidence="3 4">
    <name type="scientific">Polysphondylium violaceum</name>
    <dbReference type="NCBI Taxonomy" id="133409"/>
    <lineage>
        <taxon>Eukaryota</taxon>
        <taxon>Amoebozoa</taxon>
        <taxon>Evosea</taxon>
        <taxon>Eumycetozoa</taxon>
        <taxon>Dictyostelia</taxon>
        <taxon>Dictyosteliales</taxon>
        <taxon>Dictyosteliaceae</taxon>
        <taxon>Polysphondylium</taxon>
    </lineage>
</organism>
<dbReference type="SUPFAM" id="SSF47923">
    <property type="entry name" value="Ypt/Rab-GAP domain of gyp1p"/>
    <property type="match status" value="2"/>
</dbReference>
<dbReference type="Proteomes" id="UP000695562">
    <property type="component" value="Unassembled WGS sequence"/>
</dbReference>
<feature type="domain" description="Protein kinase" evidence="1">
    <location>
        <begin position="64"/>
        <end position="366"/>
    </location>
</feature>
<dbReference type="AlphaFoldDB" id="A0A8J4PSJ5"/>
<dbReference type="GO" id="GO:0005096">
    <property type="term" value="F:GTPase activator activity"/>
    <property type="evidence" value="ECO:0007669"/>
    <property type="project" value="TreeGrafter"/>
</dbReference>
<feature type="domain" description="Rab-GAP TBC" evidence="2">
    <location>
        <begin position="573"/>
        <end position="760"/>
    </location>
</feature>
<evidence type="ECO:0008006" key="5">
    <source>
        <dbReference type="Google" id="ProtNLM"/>
    </source>
</evidence>
<dbReference type="GO" id="GO:0005524">
    <property type="term" value="F:ATP binding"/>
    <property type="evidence" value="ECO:0007669"/>
    <property type="project" value="InterPro"/>
</dbReference>
<dbReference type="InterPro" id="IPR036873">
    <property type="entry name" value="Rhodanese-like_dom_sf"/>
</dbReference>
<dbReference type="InterPro" id="IPR000719">
    <property type="entry name" value="Prot_kinase_dom"/>
</dbReference>
<dbReference type="Gene3D" id="1.10.510.10">
    <property type="entry name" value="Transferase(Phosphotransferase) domain 1"/>
    <property type="match status" value="1"/>
</dbReference>
<dbReference type="GO" id="GO:0031267">
    <property type="term" value="F:small GTPase binding"/>
    <property type="evidence" value="ECO:0007669"/>
    <property type="project" value="TreeGrafter"/>
</dbReference>
<dbReference type="PANTHER" id="PTHR47219:SF9">
    <property type="entry name" value="GTPASE ACTIVATING PROTEIN AND CENTROSOME-ASSOCIATED, ISOFORM B"/>
    <property type="match status" value="1"/>
</dbReference>
<dbReference type="Pfam" id="PF00566">
    <property type="entry name" value="RabGAP-TBC"/>
    <property type="match status" value="1"/>
</dbReference>
<keyword evidence="4" id="KW-1185">Reference proteome</keyword>
<protein>
    <recommendedName>
        <fullName evidence="5">RabGAP/TBC domain-containing protein</fullName>
    </recommendedName>
</protein>
<name>A0A8J4PSJ5_9MYCE</name>
<dbReference type="SUPFAM" id="SSF52821">
    <property type="entry name" value="Rhodanese/Cell cycle control phosphatase"/>
    <property type="match status" value="1"/>
</dbReference>
<dbReference type="CDD" id="cd00158">
    <property type="entry name" value="RHOD"/>
    <property type="match status" value="1"/>
</dbReference>
<dbReference type="GO" id="GO:0004672">
    <property type="term" value="F:protein kinase activity"/>
    <property type="evidence" value="ECO:0007669"/>
    <property type="project" value="InterPro"/>
</dbReference>
<dbReference type="Gene3D" id="3.40.250.10">
    <property type="entry name" value="Rhodanese-like domain"/>
    <property type="match status" value="1"/>
</dbReference>
<gene>
    <name evidence="3" type="ORF">CYY_004945</name>
</gene>
<dbReference type="InterPro" id="IPR001763">
    <property type="entry name" value="Rhodanese-like_dom"/>
</dbReference>
<dbReference type="SUPFAM" id="SSF56112">
    <property type="entry name" value="Protein kinase-like (PK-like)"/>
    <property type="match status" value="1"/>
</dbReference>
<proteinExistence type="predicted"/>
<reference evidence="3" key="1">
    <citation type="submission" date="2020-01" db="EMBL/GenBank/DDBJ databases">
        <title>Development of genomics and gene disruption for Polysphondylium violaceum indicates a role for the polyketide synthase stlB in stalk morphogenesis.</title>
        <authorList>
            <person name="Narita B."/>
            <person name="Kawabe Y."/>
            <person name="Kin K."/>
            <person name="Saito T."/>
            <person name="Gibbs R."/>
            <person name="Kuspa A."/>
            <person name="Muzny D."/>
            <person name="Queller D."/>
            <person name="Richards S."/>
            <person name="Strassman J."/>
            <person name="Sucgang R."/>
            <person name="Worley K."/>
            <person name="Schaap P."/>
        </authorList>
    </citation>
    <scope>NUCLEOTIDE SEQUENCE</scope>
    <source>
        <strain evidence="3">QSvi11</strain>
    </source>
</reference>
<dbReference type="Gene3D" id="1.10.8.270">
    <property type="entry name" value="putative rabgap domain of human tbc1 domain family member 14 like domains"/>
    <property type="match status" value="1"/>
</dbReference>
<dbReference type="Pfam" id="PF00069">
    <property type="entry name" value="Pkinase"/>
    <property type="match status" value="1"/>
</dbReference>
<dbReference type="SMART" id="SM00164">
    <property type="entry name" value="TBC"/>
    <property type="match status" value="1"/>
</dbReference>
<dbReference type="InterPro" id="IPR000195">
    <property type="entry name" value="Rab-GAP-TBC_dom"/>
</dbReference>
<dbReference type="OrthoDB" id="1668230at2759"/>
<dbReference type="InterPro" id="IPR011009">
    <property type="entry name" value="Kinase-like_dom_sf"/>
</dbReference>
<dbReference type="PANTHER" id="PTHR47219">
    <property type="entry name" value="RAB GTPASE-ACTIVATING PROTEIN 1-LIKE"/>
    <property type="match status" value="1"/>
</dbReference>
<dbReference type="EMBL" id="AJWJ01000185">
    <property type="protein sequence ID" value="KAF2073743.1"/>
    <property type="molecule type" value="Genomic_DNA"/>
</dbReference>
<dbReference type="Gene3D" id="1.10.472.80">
    <property type="entry name" value="Ypt/Rab-GAP domain of gyp1p, domain 3"/>
    <property type="match status" value="1"/>
</dbReference>
<dbReference type="Pfam" id="PF00581">
    <property type="entry name" value="Rhodanese"/>
    <property type="match status" value="1"/>
</dbReference>
<dbReference type="PROSITE" id="PS50011">
    <property type="entry name" value="PROTEIN_KINASE_DOM"/>
    <property type="match status" value="1"/>
</dbReference>
<dbReference type="InterPro" id="IPR050302">
    <property type="entry name" value="Rab_GAP_TBC_domain"/>
</dbReference>